<feature type="chain" id="PRO_5040209622" evidence="1">
    <location>
        <begin position="18"/>
        <end position="653"/>
    </location>
</feature>
<protein>
    <submittedName>
        <fullName evidence="3">Peptide N-acetyl-beta-D-glucosaminyl asparaginase amidase A</fullName>
    </submittedName>
</protein>
<dbReference type="AlphaFoldDB" id="A0A9N8HHG3"/>
<proteinExistence type="predicted"/>
<evidence type="ECO:0000313" key="4">
    <source>
        <dbReference type="Proteomes" id="UP001153069"/>
    </source>
</evidence>
<reference evidence="3" key="1">
    <citation type="submission" date="2020-06" db="EMBL/GenBank/DDBJ databases">
        <authorList>
            <consortium name="Plant Systems Biology data submission"/>
        </authorList>
    </citation>
    <scope>NUCLEOTIDE SEQUENCE</scope>
    <source>
        <strain evidence="3">D6</strain>
    </source>
</reference>
<feature type="signal peptide" evidence="1">
    <location>
        <begin position="1"/>
        <end position="17"/>
    </location>
</feature>
<dbReference type="EMBL" id="CAICTM010000633">
    <property type="protein sequence ID" value="CAB9514136.1"/>
    <property type="molecule type" value="Genomic_DNA"/>
</dbReference>
<keyword evidence="1" id="KW-0732">Signal</keyword>
<evidence type="ECO:0000313" key="3">
    <source>
        <dbReference type="EMBL" id="CAB9514136.1"/>
    </source>
</evidence>
<sequence length="653" mass="72582">MAVHNVLSSLLLLQAAAFQVLLFHTLLTTAFPESQNPFSAGPHISAPQNDGCHLQLFDNATLNTYSQLSRFPFDTPPCWQDDESTMKGRVVLHVHGSVKGVQYDRAGALWVNGVSVLRMTTPEPTRDGIAWNIERDVTTYATLFRNGGQVQVQIPNNVNNVYTGVIYLSAHVVFYPDKDNISQQQPAMMADHVQSLAHPTKHNDAWSAMAIRGGGKSHPAQTLNFTLPSKRKRKSIARAHIDLYASAHACEEFWYTNPPPNTDNGCGGGSTRAIQLKVDGRVAGIQLPFPVIYTGGINPLLWRPQTGIYSFHIPPYFFDITPLLQDDDGPATTHTLQVKILGNSAQGEWNVDPVLVIYYDDDDNDGDDAARLDNQEAVTPPRTSIDRYEFVLRGPTVTIINATNDDGNNKTNITWIETLEAELTIETGNSNITSKLSSSITNQLLGDSLQVTSASLNTWMNSSSYNRTEAMEYPLNVTTEYRTDNHSFFIQASVQQGLRHAITSSMQSSPSSESSTIIYQDQIAANATYSRSTTPDRTVYEQRGASAQHTTLSVPNNKTNCFRQQIHAKNGFVTAFQEEESSCGNMFCAQFDTCSPKIVNATRTSNKKARTRPYELREYHLDLLVRHPRSQFALQEPPSWEMQQRQQIGSVSD</sequence>
<dbReference type="Proteomes" id="UP001153069">
    <property type="component" value="Unassembled WGS sequence"/>
</dbReference>
<dbReference type="InterPro" id="IPR021102">
    <property type="entry name" value="PNGase_A"/>
</dbReference>
<gene>
    <name evidence="3" type="ORF">SEMRO_634_G178980.1</name>
</gene>
<accession>A0A9N8HHG3</accession>
<keyword evidence="4" id="KW-1185">Reference proteome</keyword>
<evidence type="ECO:0000259" key="2">
    <source>
        <dbReference type="Pfam" id="PF12222"/>
    </source>
</evidence>
<organism evidence="3 4">
    <name type="scientific">Seminavis robusta</name>
    <dbReference type="NCBI Taxonomy" id="568900"/>
    <lineage>
        <taxon>Eukaryota</taxon>
        <taxon>Sar</taxon>
        <taxon>Stramenopiles</taxon>
        <taxon>Ochrophyta</taxon>
        <taxon>Bacillariophyta</taxon>
        <taxon>Bacillariophyceae</taxon>
        <taxon>Bacillariophycidae</taxon>
        <taxon>Naviculales</taxon>
        <taxon>Naviculaceae</taxon>
        <taxon>Seminavis</taxon>
    </lineage>
</organism>
<feature type="domain" description="Peptide N-acetyl-beta-D-glucosaminyl asparaginase amidase A N-terminal" evidence="2">
    <location>
        <begin position="52"/>
        <end position="353"/>
    </location>
</feature>
<comment type="caution">
    <text evidence="3">The sequence shown here is derived from an EMBL/GenBank/DDBJ whole genome shotgun (WGS) entry which is preliminary data.</text>
</comment>
<dbReference type="Pfam" id="PF12222">
    <property type="entry name" value="PNGaseA"/>
    <property type="match status" value="1"/>
</dbReference>
<dbReference type="PANTHER" id="PTHR31104">
    <property type="entry name" value="PEPTIDE-N4-(N-ACETYL-BETA-GLUCOSAMINYL)ASPARAGINE AMIDASE A PROTEIN"/>
    <property type="match status" value="1"/>
</dbReference>
<evidence type="ECO:0000256" key="1">
    <source>
        <dbReference type="SAM" id="SignalP"/>
    </source>
</evidence>
<dbReference type="OrthoDB" id="1612078at2759"/>
<dbReference type="InterPro" id="IPR056948">
    <property type="entry name" value="PNGaseA_N"/>
</dbReference>
<name>A0A9N8HHG3_9STRA</name>